<dbReference type="CDD" id="cd00590">
    <property type="entry name" value="RRM_SF"/>
    <property type="match status" value="3"/>
</dbReference>
<evidence type="ECO:0000259" key="6">
    <source>
        <dbReference type="PROSITE" id="PS50102"/>
    </source>
</evidence>
<dbReference type="InterPro" id="IPR012921">
    <property type="entry name" value="SPOC_C"/>
</dbReference>
<feature type="domain" description="RRM" evidence="6">
    <location>
        <begin position="33"/>
        <end position="105"/>
    </location>
</feature>
<dbReference type="SUPFAM" id="SSF54928">
    <property type="entry name" value="RNA-binding domain, RBD"/>
    <property type="match status" value="2"/>
</dbReference>
<dbReference type="SMART" id="SM00360">
    <property type="entry name" value="RRM"/>
    <property type="match status" value="3"/>
</dbReference>
<evidence type="ECO:0000256" key="3">
    <source>
        <dbReference type="ARBA" id="ARBA00023242"/>
    </source>
</evidence>
<feature type="region of interest" description="Disordered" evidence="5">
    <location>
        <begin position="355"/>
        <end position="404"/>
    </location>
</feature>
<name>A0A103Y0Z4_CYNCS</name>
<feature type="region of interest" description="Disordered" evidence="5">
    <location>
        <begin position="1"/>
        <end position="26"/>
    </location>
</feature>
<feature type="region of interest" description="Disordered" evidence="5">
    <location>
        <begin position="438"/>
        <end position="460"/>
    </location>
</feature>
<feature type="domain" description="RRM" evidence="6">
    <location>
        <begin position="202"/>
        <end position="276"/>
    </location>
</feature>
<keyword evidence="2 4" id="KW-0694">RNA-binding</keyword>
<gene>
    <name evidence="7" type="ORF">Ccrd_021293</name>
</gene>
<evidence type="ECO:0000256" key="2">
    <source>
        <dbReference type="ARBA" id="ARBA00022884"/>
    </source>
</evidence>
<proteinExistence type="predicted"/>
<dbReference type="InterPro" id="IPR035979">
    <property type="entry name" value="RBD_domain_sf"/>
</dbReference>
<dbReference type="Pfam" id="PF00076">
    <property type="entry name" value="RRM_1"/>
    <property type="match status" value="3"/>
</dbReference>
<feature type="compositionally biased region" description="Polar residues" evidence="5">
    <location>
        <begin position="447"/>
        <end position="456"/>
    </location>
</feature>
<accession>A0A103Y0Z4</accession>
<evidence type="ECO:0000313" key="7">
    <source>
        <dbReference type="EMBL" id="KVI00456.1"/>
    </source>
</evidence>
<dbReference type="AlphaFoldDB" id="A0A103Y0Z4"/>
<dbReference type="PANTHER" id="PTHR23189">
    <property type="entry name" value="RNA RECOGNITION MOTIF-CONTAINING"/>
    <property type="match status" value="1"/>
</dbReference>
<protein>
    <submittedName>
        <fullName evidence="7">Nucleotide-binding, alpha-beta plait</fullName>
    </submittedName>
</protein>
<dbReference type="OMA" id="DMFINDH"/>
<dbReference type="GO" id="GO:0005634">
    <property type="term" value="C:nucleus"/>
    <property type="evidence" value="ECO:0007669"/>
    <property type="project" value="UniProtKB-SubCell"/>
</dbReference>
<dbReference type="Proteomes" id="UP000243975">
    <property type="component" value="Unassembled WGS sequence"/>
</dbReference>
<dbReference type="Gramene" id="KVI00456">
    <property type="protein sequence ID" value="KVI00456"/>
    <property type="gene ID" value="Ccrd_021293"/>
</dbReference>
<feature type="compositionally biased region" description="Low complexity" evidence="5">
    <location>
        <begin position="361"/>
        <end position="387"/>
    </location>
</feature>
<dbReference type="GO" id="GO:0003723">
    <property type="term" value="F:RNA binding"/>
    <property type="evidence" value="ECO:0007669"/>
    <property type="project" value="UniProtKB-UniRule"/>
</dbReference>
<dbReference type="Pfam" id="PF07744">
    <property type="entry name" value="SPOC"/>
    <property type="match status" value="1"/>
</dbReference>
<evidence type="ECO:0000256" key="4">
    <source>
        <dbReference type="PROSITE-ProRule" id="PRU00176"/>
    </source>
</evidence>
<evidence type="ECO:0000256" key="1">
    <source>
        <dbReference type="ARBA" id="ARBA00004123"/>
    </source>
</evidence>
<dbReference type="PROSITE" id="PS50102">
    <property type="entry name" value="RRM"/>
    <property type="match status" value="3"/>
</dbReference>
<sequence>MSRSFKSNNQGGCTAAVTGNNKPSESSWDTVSCNLWVGNLAADVSDSDLRNLFEKHGCVETITCYPSRNYAFIYLKGAEDAKRARDNLQGVVLRGNPLKIDFAKPAKPCKSLWVSGISTSILKEDLEEEFSKFGKIEDFKFQRDKNSAYIDYCRLEDASKALKAMHGKQKGGTMIRVDYLRSHSRRPILPSEGLKGDKEQPSNVLLISYPPVVHIDEQMLHNAMILFGEIERIRSFPSRYCSFVEFRSVEEAQLAKEGLQGKLFNDSRISITFKINDVTLNQHPNGFLPGIEGPRPNSLFNEVPFQAAQLDAIGLPIVPNSFHGRAVPHGVGGPVTSMRPFAPPGSFVPILPGPEFGVSDPNPNNPIGGPNWRSSPSSGMLSSPSVSRNPSTKPTLGSWDIYDASQIQREPKRLRTGDAVPLKENNDRVLPTDQICRGVPQVKGVGPSNTRFTSRNPDIGRPRADSMWRGIIAKGGIPVCHARCVPVGDWIGYEIPEIVNCSARTGLDLLSKHYADAVGFDISFFLPDSEEDFASYTELLRYLGDHNRAGVSKFDDGTTLFLVPPSEFLTTVLKVSGPERLYGVVLKFPQHASDSISGPSISQPQQIDKLQVPSQNEHGVVPKDEKMLQNTYSGVSHELPRSHPEPLGPITSNPQPAYLVPPVTSTCTTPAGLSLTPELVATLASLAKINSNGLQPGANTVTGSLLTSVASDERQFQGRNEHETSNLAGPYVQQVGSTFQSQAQILPQHQPYLSNTVGALNLAVTQESHIQGLSFNMPHHEAVASMTNSNIQTPQGVQFALPMQATQQYQLDYSQDMHTDSGFQKNTEAPSVIHPGFNAVTSSGQVYGINNVYEPQTMVPPGVENSGVHLPEQMQQLAAPLYGASQQMLDADKNERYQSTLQFAANLLLQIHQKRPGAEAGGTDRNH</sequence>
<evidence type="ECO:0000313" key="8">
    <source>
        <dbReference type="Proteomes" id="UP000243975"/>
    </source>
</evidence>
<dbReference type="Gene3D" id="3.30.70.330">
    <property type="match status" value="3"/>
</dbReference>
<organism evidence="7 8">
    <name type="scientific">Cynara cardunculus var. scolymus</name>
    <name type="common">Globe artichoke</name>
    <name type="synonym">Cynara scolymus</name>
    <dbReference type="NCBI Taxonomy" id="59895"/>
    <lineage>
        <taxon>Eukaryota</taxon>
        <taxon>Viridiplantae</taxon>
        <taxon>Streptophyta</taxon>
        <taxon>Embryophyta</taxon>
        <taxon>Tracheophyta</taxon>
        <taxon>Spermatophyta</taxon>
        <taxon>Magnoliopsida</taxon>
        <taxon>eudicotyledons</taxon>
        <taxon>Gunneridae</taxon>
        <taxon>Pentapetalae</taxon>
        <taxon>asterids</taxon>
        <taxon>campanulids</taxon>
        <taxon>Asterales</taxon>
        <taxon>Asteraceae</taxon>
        <taxon>Carduoideae</taxon>
        <taxon>Cardueae</taxon>
        <taxon>Carduinae</taxon>
        <taxon>Cynara</taxon>
    </lineage>
</organism>
<dbReference type="InterPro" id="IPR012677">
    <property type="entry name" value="Nucleotide-bd_a/b_plait_sf"/>
</dbReference>
<comment type="caution">
    <text evidence="7">The sequence shown here is derived from an EMBL/GenBank/DDBJ whole genome shotgun (WGS) entry which is preliminary data.</text>
</comment>
<keyword evidence="3" id="KW-0539">Nucleus</keyword>
<comment type="subcellular location">
    <subcellularLocation>
        <location evidence="1">Nucleus</location>
    </subcellularLocation>
</comment>
<keyword evidence="8" id="KW-1185">Reference proteome</keyword>
<dbReference type="STRING" id="59895.A0A103Y0Z4"/>
<feature type="domain" description="RRM" evidence="6">
    <location>
        <begin position="110"/>
        <end position="182"/>
    </location>
</feature>
<evidence type="ECO:0000256" key="5">
    <source>
        <dbReference type="SAM" id="MobiDB-lite"/>
    </source>
</evidence>
<dbReference type="EMBL" id="LEKV01003388">
    <property type="protein sequence ID" value="KVI00456.1"/>
    <property type="molecule type" value="Genomic_DNA"/>
</dbReference>
<reference evidence="7 8" key="1">
    <citation type="journal article" date="2016" name="Sci. Rep.">
        <title>The genome sequence of the outbreeding globe artichoke constructed de novo incorporating a phase-aware low-pass sequencing strategy of F1 progeny.</title>
        <authorList>
            <person name="Scaglione D."/>
            <person name="Reyes-Chin-Wo S."/>
            <person name="Acquadro A."/>
            <person name="Froenicke L."/>
            <person name="Portis E."/>
            <person name="Beitel C."/>
            <person name="Tirone M."/>
            <person name="Mauro R."/>
            <person name="Lo Monaco A."/>
            <person name="Mauromicale G."/>
            <person name="Faccioli P."/>
            <person name="Cattivelli L."/>
            <person name="Rieseberg L."/>
            <person name="Michelmore R."/>
            <person name="Lanteri S."/>
        </authorList>
    </citation>
    <scope>NUCLEOTIDE SEQUENCE [LARGE SCALE GENOMIC DNA]</scope>
    <source>
        <strain evidence="7">2C</strain>
    </source>
</reference>
<dbReference type="InterPro" id="IPR000504">
    <property type="entry name" value="RRM_dom"/>
</dbReference>